<keyword evidence="3" id="KW-0611">Plant defense</keyword>
<evidence type="ECO:0000313" key="11">
    <source>
        <dbReference type="RefSeq" id="XP_030518186.2"/>
    </source>
</evidence>
<evidence type="ECO:0000256" key="2">
    <source>
        <dbReference type="ARBA" id="ARBA00022741"/>
    </source>
</evidence>
<dbReference type="AlphaFoldDB" id="A0A8B8N6Z4"/>
<dbReference type="PRINTS" id="PR00364">
    <property type="entry name" value="DISEASERSIST"/>
</dbReference>
<evidence type="ECO:0000259" key="7">
    <source>
        <dbReference type="Pfam" id="PF18052"/>
    </source>
</evidence>
<dbReference type="InterPro" id="IPR041118">
    <property type="entry name" value="Rx_N"/>
</dbReference>
<feature type="domain" description="Disease resistance protein winged helix" evidence="8">
    <location>
        <begin position="428"/>
        <end position="498"/>
    </location>
</feature>
<evidence type="ECO:0000256" key="5">
    <source>
        <dbReference type="SAM" id="Coils"/>
    </source>
</evidence>
<dbReference type="GO" id="GO:0043531">
    <property type="term" value="F:ADP binding"/>
    <property type="evidence" value="ECO:0007669"/>
    <property type="project" value="InterPro"/>
</dbReference>
<sequence length="861" mass="97519">MAESLLSGIAQGVLGKIASLAFQEAVAIYRVEDQIHELRNTLAAITAVLLDAEERQVKNHRLELWLRRLQDVLYDAEDVLDELECEALRKRVIRPYGGIKEKVHRFFSTSNPLVLRASINHKIKEIRETLSKISVEKNQFDLTVRSVDNGVVNTQSREMTYDFINNLDVVGRHVDKQKLIEILMRPNEKTLSVIPIYGIGGLGKTTLAKLVYNDEIVKEQFKSRLWVCVPEDFDLKKTIEGIIKDATGQTLSNLDIQQLQTCLRDTVKEKKFLLVLDDVWSNDRCRWEELKTLLAEGASGSKIVVTTRSSGVASMMGTHPGHNLKGLSDEDSMALFKKWAFDQREKQPRPDLLEIGNDIVKKCQGVPLLVKTLGSLLYTKHEVRYWAHIRDSETWKLVEEKKDILSVLKLSYDHLPSHLKRCFATLSLFDKGHEIHGPVIAWLWIALGFISWTGEELAYEDVGVDYVNELWKRSLIQQVDEFGLMISFKVHDLIYSLATIVAQNDCSSVGLDTSEISEGVRCVSFFSSGLEGISNFDGVPPFVRKPTSKKLRAIIFPYDVDDGVITGEFVRACISKCNYLRYLDLGTGSFEELPSSICNLKHLRTLFLNDNKRLKKLPDTICELQSLQHLRLDGCSELNNLPKNMKRLISLRFLSITTKQKSLQESGIQYLENLQVLGLDECQNLKVLFEGACRLTGLRHLKISDCGRPMFLPFVGLTALENLAIHNSKLLLTKENKSNFPAKLRALKISKSDQVMELLQCLNESAQTLGSFCVADCLSFTALPEWLPNHTCMKFIRLIRCPNLSSMPQEIQSLTTLKKLDVEDCGELSKRCRPTIGADWPKIAHIPQIEIDGMKVQSTED</sequence>
<evidence type="ECO:0000256" key="3">
    <source>
        <dbReference type="ARBA" id="ARBA00022821"/>
    </source>
</evidence>
<dbReference type="GO" id="GO:0051707">
    <property type="term" value="P:response to other organism"/>
    <property type="evidence" value="ECO:0007669"/>
    <property type="project" value="UniProtKB-ARBA"/>
</dbReference>
<dbReference type="InterPro" id="IPR027417">
    <property type="entry name" value="P-loop_NTPase"/>
</dbReference>
<dbReference type="Gene3D" id="1.20.5.4130">
    <property type="match status" value="1"/>
</dbReference>
<feature type="coiled-coil region" evidence="5">
    <location>
        <begin position="35"/>
        <end position="86"/>
    </location>
</feature>
<dbReference type="Pfam" id="PF00931">
    <property type="entry name" value="NB-ARC"/>
    <property type="match status" value="1"/>
</dbReference>
<dbReference type="Gene3D" id="3.40.50.300">
    <property type="entry name" value="P-loop containing nucleotide triphosphate hydrolases"/>
    <property type="match status" value="1"/>
</dbReference>
<keyword evidence="5" id="KW-0175">Coiled coil</keyword>
<dbReference type="PANTHER" id="PTHR36766">
    <property type="entry name" value="PLANT BROAD-SPECTRUM MILDEW RESISTANCE PROTEIN RPW8"/>
    <property type="match status" value="1"/>
</dbReference>
<dbReference type="Proteomes" id="UP000827889">
    <property type="component" value="Chromosome 3"/>
</dbReference>
<reference evidence="11" key="1">
    <citation type="submission" date="2025-08" db="UniProtKB">
        <authorList>
            <consortium name="RefSeq"/>
        </authorList>
    </citation>
    <scope>IDENTIFICATION</scope>
    <source>
        <tissue evidence="11">Leaf</tissue>
    </source>
</reference>
<dbReference type="Gene3D" id="1.10.10.10">
    <property type="entry name" value="Winged helix-like DNA-binding domain superfamily/Winged helix DNA-binding domain"/>
    <property type="match status" value="1"/>
</dbReference>
<evidence type="ECO:0000256" key="1">
    <source>
        <dbReference type="ARBA" id="ARBA00022737"/>
    </source>
</evidence>
<feature type="domain" description="NB-ARC" evidence="6">
    <location>
        <begin position="175"/>
        <end position="344"/>
    </location>
</feature>
<name>A0A8B8N6Z4_9MYRT</name>
<keyword evidence="4" id="KW-0067">ATP-binding</keyword>
<dbReference type="Pfam" id="PF23559">
    <property type="entry name" value="WHD_DRP"/>
    <property type="match status" value="1"/>
</dbReference>
<dbReference type="Gene3D" id="1.10.8.430">
    <property type="entry name" value="Helical domain of apoptotic protease-activating factors"/>
    <property type="match status" value="1"/>
</dbReference>
<dbReference type="InterPro" id="IPR002182">
    <property type="entry name" value="NB-ARC"/>
</dbReference>
<dbReference type="InterPro" id="IPR036388">
    <property type="entry name" value="WH-like_DNA-bd_sf"/>
</dbReference>
<dbReference type="GeneID" id="115731652"/>
<dbReference type="SUPFAM" id="SSF52058">
    <property type="entry name" value="L domain-like"/>
    <property type="match status" value="1"/>
</dbReference>
<dbReference type="GO" id="GO:0005524">
    <property type="term" value="F:ATP binding"/>
    <property type="evidence" value="ECO:0007669"/>
    <property type="project" value="UniProtKB-KW"/>
</dbReference>
<keyword evidence="10" id="KW-1185">Reference proteome</keyword>
<keyword evidence="1" id="KW-0677">Repeat</keyword>
<dbReference type="SUPFAM" id="SSF52540">
    <property type="entry name" value="P-loop containing nucleoside triphosphate hydrolases"/>
    <property type="match status" value="1"/>
</dbReference>
<evidence type="ECO:0000259" key="8">
    <source>
        <dbReference type="Pfam" id="PF23559"/>
    </source>
</evidence>
<keyword evidence="2" id="KW-0547">Nucleotide-binding</keyword>
<evidence type="ECO:0000313" key="10">
    <source>
        <dbReference type="Proteomes" id="UP000827889"/>
    </source>
</evidence>
<dbReference type="RefSeq" id="XP_030518186.2">
    <property type="nucleotide sequence ID" value="XM_030662326.2"/>
</dbReference>
<dbReference type="Pfam" id="PF23598">
    <property type="entry name" value="LRR_14"/>
    <property type="match status" value="1"/>
</dbReference>
<dbReference type="GO" id="GO:0006952">
    <property type="term" value="P:defense response"/>
    <property type="evidence" value="ECO:0007669"/>
    <property type="project" value="UniProtKB-KW"/>
</dbReference>
<protein>
    <submittedName>
        <fullName evidence="11">Disease resistance protein RGA3</fullName>
    </submittedName>
</protein>
<feature type="domain" description="Disease resistance R13L4/SHOC-2-like LRR" evidence="9">
    <location>
        <begin position="574"/>
        <end position="727"/>
    </location>
</feature>
<dbReference type="InterPro" id="IPR055414">
    <property type="entry name" value="LRR_R13L4/SHOC2-like"/>
</dbReference>
<organism evidence="10 11">
    <name type="scientific">Rhodamnia argentea</name>
    <dbReference type="NCBI Taxonomy" id="178133"/>
    <lineage>
        <taxon>Eukaryota</taxon>
        <taxon>Viridiplantae</taxon>
        <taxon>Streptophyta</taxon>
        <taxon>Embryophyta</taxon>
        <taxon>Tracheophyta</taxon>
        <taxon>Spermatophyta</taxon>
        <taxon>Magnoliopsida</taxon>
        <taxon>eudicotyledons</taxon>
        <taxon>Gunneridae</taxon>
        <taxon>Pentapetalae</taxon>
        <taxon>rosids</taxon>
        <taxon>malvids</taxon>
        <taxon>Myrtales</taxon>
        <taxon>Myrtaceae</taxon>
        <taxon>Myrtoideae</taxon>
        <taxon>Myrteae</taxon>
        <taxon>Australasian group</taxon>
        <taxon>Rhodamnia</taxon>
    </lineage>
</organism>
<dbReference type="Pfam" id="PF18052">
    <property type="entry name" value="Rx_N"/>
    <property type="match status" value="1"/>
</dbReference>
<evidence type="ECO:0000259" key="6">
    <source>
        <dbReference type="Pfam" id="PF00931"/>
    </source>
</evidence>
<gene>
    <name evidence="11" type="primary">LOC115731652</name>
</gene>
<evidence type="ECO:0000256" key="4">
    <source>
        <dbReference type="ARBA" id="ARBA00022840"/>
    </source>
</evidence>
<feature type="domain" description="Disease resistance N-terminal" evidence="7">
    <location>
        <begin position="12"/>
        <end position="91"/>
    </location>
</feature>
<dbReference type="InterPro" id="IPR058922">
    <property type="entry name" value="WHD_DRP"/>
</dbReference>
<evidence type="ECO:0000259" key="9">
    <source>
        <dbReference type="Pfam" id="PF23598"/>
    </source>
</evidence>
<dbReference type="InterPro" id="IPR032675">
    <property type="entry name" value="LRR_dom_sf"/>
</dbReference>
<dbReference type="InterPro" id="IPR038005">
    <property type="entry name" value="RX-like_CC"/>
</dbReference>
<proteinExistence type="predicted"/>
<dbReference type="Gene3D" id="3.80.10.10">
    <property type="entry name" value="Ribonuclease Inhibitor"/>
    <property type="match status" value="1"/>
</dbReference>
<dbReference type="KEGG" id="rarg:115731652"/>
<dbReference type="PANTHER" id="PTHR36766:SF67">
    <property type="entry name" value="DISEASE RESISTANCE PROTEIN RGA3"/>
    <property type="match status" value="1"/>
</dbReference>
<dbReference type="CDD" id="cd14798">
    <property type="entry name" value="RX-CC_like"/>
    <property type="match status" value="1"/>
</dbReference>
<accession>A0A8B8N6Z4</accession>
<dbReference type="InterPro" id="IPR042197">
    <property type="entry name" value="Apaf_helical"/>
</dbReference>